<evidence type="ECO:0000313" key="2">
    <source>
        <dbReference type="Proteomes" id="UP000805193"/>
    </source>
</evidence>
<organism evidence="1 2">
    <name type="scientific">Ixodes persulcatus</name>
    <name type="common">Taiga tick</name>
    <dbReference type="NCBI Taxonomy" id="34615"/>
    <lineage>
        <taxon>Eukaryota</taxon>
        <taxon>Metazoa</taxon>
        <taxon>Ecdysozoa</taxon>
        <taxon>Arthropoda</taxon>
        <taxon>Chelicerata</taxon>
        <taxon>Arachnida</taxon>
        <taxon>Acari</taxon>
        <taxon>Parasitiformes</taxon>
        <taxon>Ixodida</taxon>
        <taxon>Ixodoidea</taxon>
        <taxon>Ixodidae</taxon>
        <taxon>Ixodinae</taxon>
        <taxon>Ixodes</taxon>
    </lineage>
</organism>
<protein>
    <submittedName>
        <fullName evidence="1">Uncharacterized protein</fullName>
    </submittedName>
</protein>
<gene>
    <name evidence="1" type="ORF">HPB47_007356</name>
</gene>
<dbReference type="Proteomes" id="UP000805193">
    <property type="component" value="Unassembled WGS sequence"/>
</dbReference>
<dbReference type="EMBL" id="JABSTQ010011067">
    <property type="protein sequence ID" value="KAG0415462.1"/>
    <property type="molecule type" value="Genomic_DNA"/>
</dbReference>
<evidence type="ECO:0000313" key="1">
    <source>
        <dbReference type="EMBL" id="KAG0415462.1"/>
    </source>
</evidence>
<accession>A0AC60P7I8</accession>
<keyword evidence="2" id="KW-1185">Reference proteome</keyword>
<sequence>MRRASLPPVMCGDVIVGIPDDDEGKRRHRGNRAYLIELLSLYLFGFSGASTLLRRVSSAEEKRNKKHRTAKTTVWDDFRGILEESSGTKLDDMTKLIRDAAKATTIKTLIEKEAPIPVTRLLILWRKRTNHLRRYCRTRKRRDIRKANSAMLGKNKGGSTAPNMALPLGKEITQILDEIGDVFFPQPATDPDPKIYEPEESKTEWYKADFAMWEMEATIERGNERSLVRLTGFPAPCSRTSRRPLNFIKAFLSGRKYLVKTGKHCSSEKNTNEVGVPQEAVLSPVLFNLAMAPLLWRLAVVPDLAFTVYTDDITE</sequence>
<comment type="caution">
    <text evidence="1">The sequence shown here is derived from an EMBL/GenBank/DDBJ whole genome shotgun (WGS) entry which is preliminary data.</text>
</comment>
<name>A0AC60P7I8_IXOPE</name>
<proteinExistence type="predicted"/>
<reference evidence="1 2" key="1">
    <citation type="journal article" date="2020" name="Cell">
        <title>Large-Scale Comparative Analyses of Tick Genomes Elucidate Their Genetic Diversity and Vector Capacities.</title>
        <authorList>
            <consortium name="Tick Genome and Microbiome Consortium (TIGMIC)"/>
            <person name="Jia N."/>
            <person name="Wang J."/>
            <person name="Shi W."/>
            <person name="Du L."/>
            <person name="Sun Y."/>
            <person name="Zhan W."/>
            <person name="Jiang J.F."/>
            <person name="Wang Q."/>
            <person name="Zhang B."/>
            <person name="Ji P."/>
            <person name="Bell-Sakyi L."/>
            <person name="Cui X.M."/>
            <person name="Yuan T.T."/>
            <person name="Jiang B.G."/>
            <person name="Yang W.F."/>
            <person name="Lam T.T."/>
            <person name="Chang Q.C."/>
            <person name="Ding S.J."/>
            <person name="Wang X.J."/>
            <person name="Zhu J.G."/>
            <person name="Ruan X.D."/>
            <person name="Zhao L."/>
            <person name="Wei J.T."/>
            <person name="Ye R.Z."/>
            <person name="Que T.C."/>
            <person name="Du C.H."/>
            <person name="Zhou Y.H."/>
            <person name="Cheng J.X."/>
            <person name="Dai P.F."/>
            <person name="Guo W.B."/>
            <person name="Han X.H."/>
            <person name="Huang E.J."/>
            <person name="Li L.F."/>
            <person name="Wei W."/>
            <person name="Gao Y.C."/>
            <person name="Liu J.Z."/>
            <person name="Shao H.Z."/>
            <person name="Wang X."/>
            <person name="Wang C.C."/>
            <person name="Yang T.C."/>
            <person name="Huo Q.B."/>
            <person name="Li W."/>
            <person name="Chen H.Y."/>
            <person name="Chen S.E."/>
            <person name="Zhou L.G."/>
            <person name="Ni X.B."/>
            <person name="Tian J.H."/>
            <person name="Sheng Y."/>
            <person name="Liu T."/>
            <person name="Pan Y.S."/>
            <person name="Xia L.Y."/>
            <person name="Li J."/>
            <person name="Zhao F."/>
            <person name="Cao W.C."/>
        </authorList>
    </citation>
    <scope>NUCLEOTIDE SEQUENCE [LARGE SCALE GENOMIC DNA]</scope>
    <source>
        <strain evidence="1">Iper-2018</strain>
    </source>
</reference>